<dbReference type="Gene3D" id="3.40.630.30">
    <property type="match status" value="1"/>
</dbReference>
<feature type="active site" description="Proton acceptor" evidence="1">
    <location>
        <position position="17"/>
    </location>
</feature>
<reference evidence="5" key="2">
    <citation type="submission" date="2018-10" db="EMBL/GenBank/DDBJ databases">
        <title>FDA dAtabase for Regulatory Grade micrObial Sequences (FDA-ARGOS): Supporting development and validation of Infectious Disease Dx tests.</title>
        <authorList>
            <person name="Campos J."/>
            <person name="Goldberg B."/>
            <person name="Tallon L.J."/>
            <person name="Sadzewicz L."/>
            <person name="Zhao X."/>
            <person name="Vavikolanu K."/>
            <person name="Mehta A."/>
            <person name="Aluvathingal J."/>
            <person name="Nadendla S."/>
            <person name="Geyer C."/>
            <person name="Nandy P."/>
            <person name="Yan Y."/>
            <person name="Sichtig H."/>
        </authorList>
    </citation>
    <scope>NUCLEOTIDE SEQUENCE</scope>
    <source>
        <strain evidence="5">FDAARGOS_526</strain>
    </source>
</reference>
<sequence>MKVFLRADSSLSIGSGHIIRCLNLAKTLRHSGVQCFFISKNHRGNILDKIGLEGFPVKVISVSDEPDVYIRDEKSWLNGSQRDDAEQFISLVKQQCNNPDIIIVDHYSLDSEWEILVKTCFPDTNLVVIDDLCNRPHHCDLLIDQTYQRSAEEYSSLNENNARILAGAKYALLSPVFSQLRHQSIERKARLAIPKTLILTMGGVDAHNVTGKVLKYLEQAVFENIEKITVILGSACPYSVEIHALAERSKYKIDVLTNVTNMAELMLEHDFAIGAMGGTTWERCAMGLPAVNVAIADNQITIARNLSRVGAIVLYADHFSKDELCNALHNLVTHYHKQHALAMEICDGLGLFRDIQEMVLISAKDGVNVTLRHATTEDIDFVYQLQCEPQTRQYARNPEIPSYQNHVDWMQRKLNDNGTSFYIIEHDGPCGVLRLDPLKHVCAECEISIFLTASCHGKGVASAAIRRALMLHNDITMLATVLPENQASHQLFERLGFIKISPSEYISETK</sequence>
<dbReference type="NCBIfam" id="TIGR03590">
    <property type="entry name" value="PseG"/>
    <property type="match status" value="1"/>
</dbReference>
<dbReference type="Proteomes" id="UP000282299">
    <property type="component" value="Unassembled WGS sequence"/>
</dbReference>
<dbReference type="SUPFAM" id="SSF55729">
    <property type="entry name" value="Acyl-CoA N-acyltransferases (Nat)"/>
    <property type="match status" value="1"/>
</dbReference>
<evidence type="ECO:0000313" key="5">
    <source>
        <dbReference type="EMBL" id="RSC17624.1"/>
    </source>
</evidence>
<feature type="domain" description="N-acetyltransferase" evidence="3">
    <location>
        <begin position="369"/>
        <end position="510"/>
    </location>
</feature>
<evidence type="ECO:0000313" key="6">
    <source>
        <dbReference type="Proteomes" id="UP000282299"/>
    </source>
</evidence>
<dbReference type="EC" id="3.6.1.57" evidence="5"/>
<accession>A0AAQ1A4L8</accession>
<dbReference type="PROSITE" id="PS51186">
    <property type="entry name" value="GNAT"/>
    <property type="match status" value="1"/>
</dbReference>
<comment type="caution">
    <text evidence="5">The sequence shown here is derived from an EMBL/GenBank/DDBJ whole genome shotgun (WGS) entry which is preliminary data.</text>
</comment>
<dbReference type="InterPro" id="IPR000182">
    <property type="entry name" value="GNAT_dom"/>
</dbReference>
<dbReference type="EMBL" id="RKIT01000002">
    <property type="protein sequence ID" value="RSC17624.1"/>
    <property type="molecule type" value="Genomic_DNA"/>
</dbReference>
<dbReference type="GO" id="GO:0016747">
    <property type="term" value="F:acyltransferase activity, transferring groups other than amino-acyl groups"/>
    <property type="evidence" value="ECO:0007669"/>
    <property type="project" value="InterPro"/>
</dbReference>
<gene>
    <name evidence="5" type="primary">pseG</name>
    <name evidence="5" type="ORF">EGS84_12050</name>
    <name evidence="4" type="ORF">I5687_00730</name>
</gene>
<name>A0AAQ1A4L8_CITKO</name>
<reference evidence="6" key="1">
    <citation type="submission" date="2018-10" db="EMBL/GenBank/DDBJ databases">
        <title>FDA dAtabase for Regulatory Grade micrObial Sequences (FDA-ARGOS): Supporting development and validation of Infectious Disease Dx tests.</title>
        <authorList>
            <person name="Goldberg B."/>
            <person name="Campos J."/>
            <person name="Tallon L."/>
            <person name="Sadzewicz L."/>
            <person name="Zhao X."/>
            <person name="Vavikolanu K."/>
            <person name="Mehta A."/>
            <person name="Aluvathingal J."/>
            <person name="Nadendla S."/>
            <person name="Geyer C."/>
            <person name="Nandy P."/>
            <person name="Yan Y."/>
            <person name="Sichtig H."/>
        </authorList>
    </citation>
    <scope>NUCLEOTIDE SEQUENCE [LARGE SCALE GENOMIC DNA]</scope>
    <source>
        <strain evidence="6">FDAARGOS_526</strain>
    </source>
</reference>
<dbReference type="Gene3D" id="3.40.50.2000">
    <property type="entry name" value="Glycogen Phosphorylase B"/>
    <property type="match status" value="1"/>
</dbReference>
<dbReference type="Proteomes" id="UP000807555">
    <property type="component" value="Unassembled WGS sequence"/>
</dbReference>
<protein>
    <submittedName>
        <fullName evidence="5">UDP-2,4-diacetamido-2,4, 6-trideoxy-beta-L-altropyranose hydrolase</fullName>
        <ecNumber evidence="5">3.6.1.57</ecNumber>
    </submittedName>
</protein>
<dbReference type="SUPFAM" id="SSF53756">
    <property type="entry name" value="UDP-Glycosyltransferase/glycogen phosphorylase"/>
    <property type="match status" value="1"/>
</dbReference>
<dbReference type="PANTHER" id="PTHR43328:SF1">
    <property type="entry name" value="N-ACETYLTRANSFERASE DOMAIN-CONTAINING PROTEIN"/>
    <property type="match status" value="1"/>
</dbReference>
<dbReference type="GO" id="GO:0016787">
    <property type="term" value="F:hydrolase activity"/>
    <property type="evidence" value="ECO:0007669"/>
    <property type="project" value="UniProtKB-KW"/>
</dbReference>
<evidence type="ECO:0000259" key="3">
    <source>
        <dbReference type="PROSITE" id="PS51186"/>
    </source>
</evidence>
<feature type="binding site" evidence="2">
    <location>
        <position position="282"/>
    </location>
    <ligand>
        <name>substrate</name>
    </ligand>
</feature>
<dbReference type="InterPro" id="IPR020023">
    <property type="entry name" value="PseG"/>
</dbReference>
<dbReference type="EMBL" id="JADVNV010000001">
    <property type="protein sequence ID" value="MBJ9866479.1"/>
    <property type="molecule type" value="Genomic_DNA"/>
</dbReference>
<dbReference type="Gene3D" id="3.40.50.11190">
    <property type="match status" value="1"/>
</dbReference>
<evidence type="ECO:0000256" key="2">
    <source>
        <dbReference type="PIRSR" id="PIRSR620023-2"/>
    </source>
</evidence>
<evidence type="ECO:0000313" key="4">
    <source>
        <dbReference type="EMBL" id="MBJ9866479.1"/>
    </source>
</evidence>
<evidence type="ECO:0000256" key="1">
    <source>
        <dbReference type="PIRSR" id="PIRSR620023-1"/>
    </source>
</evidence>
<proteinExistence type="predicted"/>
<dbReference type="RefSeq" id="WP_058669383.1">
    <property type="nucleotide sequence ID" value="NZ_ABTEQQ020000001.1"/>
</dbReference>
<reference evidence="4" key="3">
    <citation type="submission" date="2020-11" db="EMBL/GenBank/DDBJ databases">
        <title>Enhanced detection system for hospital associated transmission using whole genome sequencing surveillance.</title>
        <authorList>
            <person name="Harrison L.H."/>
            <person name="Van Tyne D."/>
            <person name="Marsh J.W."/>
            <person name="Griffith M.P."/>
            <person name="Snyder D.J."/>
            <person name="Cooper V.S."/>
            <person name="Mustapha M."/>
        </authorList>
    </citation>
    <scope>NUCLEOTIDE SEQUENCE</scope>
    <source>
        <strain evidence="4">CB00014</strain>
    </source>
</reference>
<dbReference type="InterPro" id="IPR016181">
    <property type="entry name" value="Acyl_CoA_acyltransferase"/>
</dbReference>
<dbReference type="AlphaFoldDB" id="A0AAQ1A4L8"/>
<keyword evidence="5" id="KW-0378">Hydrolase</keyword>
<dbReference type="PANTHER" id="PTHR43328">
    <property type="entry name" value="ACETYLTRANSFERASE-RELATED"/>
    <property type="match status" value="1"/>
</dbReference>
<dbReference type="Pfam" id="PF13302">
    <property type="entry name" value="Acetyltransf_3"/>
    <property type="match status" value="1"/>
</dbReference>
<organism evidence="5 6">
    <name type="scientific">Citrobacter koseri</name>
    <name type="common">Citrobacter diversus</name>
    <dbReference type="NCBI Taxonomy" id="545"/>
    <lineage>
        <taxon>Bacteria</taxon>
        <taxon>Pseudomonadati</taxon>
        <taxon>Pseudomonadota</taxon>
        <taxon>Gammaproteobacteria</taxon>
        <taxon>Enterobacterales</taxon>
        <taxon>Enterobacteriaceae</taxon>
        <taxon>Citrobacter</taxon>
    </lineage>
</organism>